<feature type="binding site" evidence="5">
    <location>
        <position position="255"/>
    </location>
    <ligand>
        <name>FAD</name>
        <dbReference type="ChEBI" id="CHEBI:57692"/>
    </ligand>
</feature>
<dbReference type="PIRSF" id="PIRSF000137">
    <property type="entry name" value="Alcohol_oxidase"/>
    <property type="match status" value="1"/>
</dbReference>
<name>A0A6F9D8M7_9ASCI</name>
<comment type="similarity">
    <text evidence="2 6">Belongs to the GMC oxidoreductase family.</text>
</comment>
<evidence type="ECO:0000256" key="2">
    <source>
        <dbReference type="ARBA" id="ARBA00010790"/>
    </source>
</evidence>
<protein>
    <submittedName>
        <fullName evidence="9">Choline dehydrogenase, mitochondrial</fullName>
    </submittedName>
</protein>
<dbReference type="Pfam" id="PF00732">
    <property type="entry name" value="GMC_oxred_N"/>
    <property type="match status" value="1"/>
</dbReference>
<dbReference type="PANTHER" id="PTHR11552">
    <property type="entry name" value="GLUCOSE-METHANOL-CHOLINE GMC OXIDOREDUCTASE"/>
    <property type="match status" value="1"/>
</dbReference>
<evidence type="ECO:0000256" key="5">
    <source>
        <dbReference type="PIRSR" id="PIRSR000137-2"/>
    </source>
</evidence>
<feature type="signal peptide" evidence="7">
    <location>
        <begin position="1"/>
        <end position="26"/>
    </location>
</feature>
<dbReference type="EMBL" id="LR783905">
    <property type="protein sequence ID" value="CAB3230506.1"/>
    <property type="molecule type" value="mRNA"/>
</dbReference>
<evidence type="ECO:0000256" key="7">
    <source>
        <dbReference type="SAM" id="SignalP"/>
    </source>
</evidence>
<feature type="chain" id="PRO_5026202565" evidence="7">
    <location>
        <begin position="27"/>
        <end position="598"/>
    </location>
</feature>
<dbReference type="PANTHER" id="PTHR11552:SF147">
    <property type="entry name" value="CHOLINE DEHYDROGENASE, MITOCHONDRIAL"/>
    <property type="match status" value="1"/>
</dbReference>
<dbReference type="InterPro" id="IPR036188">
    <property type="entry name" value="FAD/NAD-bd_sf"/>
</dbReference>
<evidence type="ECO:0000256" key="6">
    <source>
        <dbReference type="RuleBase" id="RU003968"/>
    </source>
</evidence>
<evidence type="ECO:0000313" key="9">
    <source>
        <dbReference type="EMBL" id="CAB3230506.1"/>
    </source>
</evidence>
<dbReference type="SUPFAM" id="SSF51905">
    <property type="entry name" value="FAD/NAD(P)-binding domain"/>
    <property type="match status" value="1"/>
</dbReference>
<dbReference type="GO" id="GO:0008812">
    <property type="term" value="F:choline dehydrogenase activity"/>
    <property type="evidence" value="ECO:0007669"/>
    <property type="project" value="TreeGrafter"/>
</dbReference>
<dbReference type="GO" id="GO:0050660">
    <property type="term" value="F:flavin adenine dinucleotide binding"/>
    <property type="evidence" value="ECO:0007669"/>
    <property type="project" value="InterPro"/>
</dbReference>
<dbReference type="GO" id="GO:0005743">
    <property type="term" value="C:mitochondrial inner membrane"/>
    <property type="evidence" value="ECO:0007669"/>
    <property type="project" value="TreeGrafter"/>
</dbReference>
<keyword evidence="3 6" id="KW-0285">Flavoprotein</keyword>
<comment type="cofactor">
    <cofactor evidence="1 5">
        <name>FAD</name>
        <dbReference type="ChEBI" id="CHEBI:57692"/>
    </cofactor>
</comment>
<dbReference type="Gene3D" id="3.30.560.10">
    <property type="entry name" value="Glucose Oxidase, domain 3"/>
    <property type="match status" value="1"/>
</dbReference>
<gene>
    <name evidence="9" type="primary">Chdh-003</name>
</gene>
<dbReference type="SUPFAM" id="SSF54373">
    <property type="entry name" value="FAD-linked reductases, C-terminal domain"/>
    <property type="match status" value="1"/>
</dbReference>
<evidence type="ECO:0000256" key="4">
    <source>
        <dbReference type="ARBA" id="ARBA00022827"/>
    </source>
</evidence>
<reference evidence="9" key="1">
    <citation type="submission" date="2020-04" db="EMBL/GenBank/DDBJ databases">
        <authorList>
            <person name="Neveu A P."/>
        </authorList>
    </citation>
    <scope>NUCLEOTIDE SEQUENCE</scope>
    <source>
        <tissue evidence="9">Whole embryo</tissue>
    </source>
</reference>
<dbReference type="Gene3D" id="3.50.50.60">
    <property type="entry name" value="FAD/NAD(P)-binding domain"/>
    <property type="match status" value="1"/>
</dbReference>
<evidence type="ECO:0000259" key="8">
    <source>
        <dbReference type="PROSITE" id="PS00623"/>
    </source>
</evidence>
<organism evidence="9">
    <name type="scientific">Phallusia mammillata</name>
    <dbReference type="NCBI Taxonomy" id="59560"/>
    <lineage>
        <taxon>Eukaryota</taxon>
        <taxon>Metazoa</taxon>
        <taxon>Chordata</taxon>
        <taxon>Tunicata</taxon>
        <taxon>Ascidiacea</taxon>
        <taxon>Phlebobranchia</taxon>
        <taxon>Ascidiidae</taxon>
        <taxon>Phallusia</taxon>
    </lineage>
</organism>
<evidence type="ECO:0000256" key="1">
    <source>
        <dbReference type="ARBA" id="ARBA00001974"/>
    </source>
</evidence>
<dbReference type="InterPro" id="IPR012132">
    <property type="entry name" value="GMC_OxRdtase"/>
</dbReference>
<sequence>MLKQAGYVALFAVLLFLIFKRQRSIARETFDDEYDFIVVGGGTTGAAVAGRLSETSAKVLVLEAGDEDYFDPLTSVPVLGLFSPGTSRDWQYMIEPQKNLCKNMLDNKIRWPRGKILGGSSSINYMLFVRACKDDLASWVDAGADGWSYEDVLPYYKKSENCIIPELRDSPYHGKNGRVTVQRTNKIPLSRIFMEAGEELGFPINDDYNGESMDGFAYFHQAIKDGYRQNSATAYLRPVAYSRQDHLHIVVRARVTKVLFDDKKNAVGVEIERDGKKYTIKAKKEIILSAGAIENPHILMLSGIGPKKHLQNNKIEVISDLPGVGSNLEDHVMVPSFFHAPNVSHQLLSTKTMMSSALEYLLHGTGLIAGSITDSFATIRFNNSRLPQGQLFFGGLEMDVETFKTMYMTAGNLQPEMYSGAAKEAEEERDGIVYSFYVVSVLSHAKSHGTIRLNMTDPSNKPIIDPNYFKHPDDIKNMVESMKLVKRLSETKAFKDVKAKPVILYDTCNALEGDKQFECIARHETFTAFHPCCTAKMGKDKMSVVDPKLKVYGVKGLRIADASVMPHDLTGPLQATCYMIAERLADWIKSDWKLENEI</sequence>
<dbReference type="InterPro" id="IPR007867">
    <property type="entry name" value="GMC_OxRtase_C"/>
</dbReference>
<feature type="binding site" evidence="5">
    <location>
        <begin position="43"/>
        <end position="44"/>
    </location>
    <ligand>
        <name>FAD</name>
        <dbReference type="ChEBI" id="CHEBI:57692"/>
    </ligand>
</feature>
<feature type="domain" description="Glucose-methanol-choline oxidoreductase N-terminal" evidence="8">
    <location>
        <begin position="114"/>
        <end position="137"/>
    </location>
</feature>
<proteinExistence type="evidence at transcript level"/>
<dbReference type="AlphaFoldDB" id="A0A6F9D8M7"/>
<dbReference type="PROSITE" id="PS00623">
    <property type="entry name" value="GMC_OXRED_1"/>
    <property type="match status" value="1"/>
</dbReference>
<keyword evidence="4 5" id="KW-0274">FAD</keyword>
<dbReference type="InterPro" id="IPR000172">
    <property type="entry name" value="GMC_OxRdtase_N"/>
</dbReference>
<evidence type="ECO:0000256" key="3">
    <source>
        <dbReference type="ARBA" id="ARBA00022630"/>
    </source>
</evidence>
<dbReference type="Pfam" id="PF05199">
    <property type="entry name" value="GMC_oxred_C"/>
    <property type="match status" value="1"/>
</dbReference>
<keyword evidence="7" id="KW-0732">Signal</keyword>
<accession>A0A6F9D8M7</accession>